<sequence length="227" mass="24831">MRFFPKFIMALATTSSITQAIPTAEPAEALQVDERGDVKMVGNKVAVITGIVLMNGLADCFGRNGLNIAQAWAEDLYSRWFFANHPGTEVLIDTFVSTVSITQEYCVTVDALFTFDSFRDAQAFASFATQFVTGSLKRDENHPPSDWPTGVFISGIDLPSDHPYFGNATAVDSTTSSVDNGAGNLEERDVLNQCLNICPRIELSTRMTNVCLDDSFPSTNKFTCIGR</sequence>
<organism evidence="1 2">
    <name type="scientific">Zarea fungicola</name>
    <dbReference type="NCBI Taxonomy" id="93591"/>
    <lineage>
        <taxon>Eukaryota</taxon>
        <taxon>Fungi</taxon>
        <taxon>Dikarya</taxon>
        <taxon>Ascomycota</taxon>
        <taxon>Pezizomycotina</taxon>
        <taxon>Sordariomycetes</taxon>
        <taxon>Hypocreomycetidae</taxon>
        <taxon>Hypocreales</taxon>
        <taxon>Cordycipitaceae</taxon>
        <taxon>Zarea</taxon>
    </lineage>
</organism>
<dbReference type="EMBL" id="JANJQO010000063">
    <property type="protein sequence ID" value="KAJ2982685.1"/>
    <property type="molecule type" value="Genomic_DNA"/>
</dbReference>
<keyword evidence="2" id="KW-1185">Reference proteome</keyword>
<gene>
    <name evidence="1" type="ORF">NQ176_g1222</name>
</gene>
<proteinExistence type="predicted"/>
<evidence type="ECO:0000313" key="1">
    <source>
        <dbReference type="EMBL" id="KAJ2982685.1"/>
    </source>
</evidence>
<comment type="caution">
    <text evidence="1">The sequence shown here is derived from an EMBL/GenBank/DDBJ whole genome shotgun (WGS) entry which is preliminary data.</text>
</comment>
<name>A0ACC1NTN7_9HYPO</name>
<reference evidence="1" key="1">
    <citation type="submission" date="2022-08" db="EMBL/GenBank/DDBJ databases">
        <title>Genome Sequence of Lecanicillium fungicola.</title>
        <authorList>
            <person name="Buettner E."/>
        </authorList>
    </citation>
    <scope>NUCLEOTIDE SEQUENCE</scope>
    <source>
        <strain evidence="1">Babe33</strain>
    </source>
</reference>
<evidence type="ECO:0000313" key="2">
    <source>
        <dbReference type="Proteomes" id="UP001143910"/>
    </source>
</evidence>
<protein>
    <submittedName>
        <fullName evidence="1">Uncharacterized protein</fullName>
    </submittedName>
</protein>
<dbReference type="Proteomes" id="UP001143910">
    <property type="component" value="Unassembled WGS sequence"/>
</dbReference>
<accession>A0ACC1NTN7</accession>